<dbReference type="InterPro" id="IPR011059">
    <property type="entry name" value="Metal-dep_hydrolase_composite"/>
</dbReference>
<protein>
    <submittedName>
        <fullName evidence="6">Formimidoylglutamate deiminase</fullName>
    </submittedName>
</protein>
<keyword evidence="2" id="KW-0479">Metal-binding</keyword>
<evidence type="ECO:0000256" key="2">
    <source>
        <dbReference type="ARBA" id="ARBA00022723"/>
    </source>
</evidence>
<dbReference type="Gene3D" id="2.30.40.10">
    <property type="entry name" value="Urease, subunit C, domain 1"/>
    <property type="match status" value="1"/>
</dbReference>
<dbReference type="InterPro" id="IPR051607">
    <property type="entry name" value="Metallo-dep_hydrolases"/>
</dbReference>
<evidence type="ECO:0000256" key="3">
    <source>
        <dbReference type="ARBA" id="ARBA00022801"/>
    </source>
</evidence>
<proteinExistence type="predicted"/>
<comment type="cofactor">
    <cofactor evidence="1">
        <name>Zn(2+)</name>
        <dbReference type="ChEBI" id="CHEBI:29105"/>
    </cofactor>
</comment>
<dbReference type="PANTHER" id="PTHR11271:SF48">
    <property type="entry name" value="AMIDOHYDROLASE-RELATED DOMAIN-CONTAINING PROTEIN"/>
    <property type="match status" value="1"/>
</dbReference>
<keyword evidence="7" id="KW-1185">Reference proteome</keyword>
<dbReference type="InterPro" id="IPR032466">
    <property type="entry name" value="Metal_Hydrolase"/>
</dbReference>
<sequence>MAKAYQFKGILTNNGWQQNAVVKVSAAGNIESIEANSTASEKVNGYAIPGFQNAHSHAFQYAMAGLAELHQGTGIPDDFWSWRTAMYDLALQVSPEQLEDIAAMLYSEMVRHGYTAVAEFHYVHHDKNGAQYNNLAELGERLVAAAKRAGIQITLVPMFYQMGGFGKPAEEKQRRFISKTKDEYYKLLESSEQAVSTYEQASLGIGIHSLRAVKPEDIIAVCNDFKNDRPFHFHVSEQLKEIEDCLAFHGKRPVEWLLGNANVNEHYHLVHATHLSDAEVAGIAKAQANVVLCPTTEGNLGDGLFRFNDFKNAGGSWSIGTDSHVSINPLEELRLLDYGQRLTTHKRNTFYQPNKGDSGFNAIEMAWAAGRKAMGKPANNFFEIGQPFDAVVFDAQAPLLATSAEQHLSNTIVYSSDVSNVLGTIVNGKWMAKEGKHIASEEISTRFINTMKVLKSRL</sequence>
<dbReference type="EMBL" id="FOIR01000003">
    <property type="protein sequence ID" value="SEW36414.1"/>
    <property type="molecule type" value="Genomic_DNA"/>
</dbReference>
<dbReference type="Pfam" id="PF01979">
    <property type="entry name" value="Amidohydro_1"/>
    <property type="match status" value="1"/>
</dbReference>
<dbReference type="NCBIfam" id="NF006681">
    <property type="entry name" value="PRK09229.1-2"/>
    <property type="match status" value="1"/>
</dbReference>
<evidence type="ECO:0000313" key="6">
    <source>
        <dbReference type="EMBL" id="SEW36414.1"/>
    </source>
</evidence>
<evidence type="ECO:0000256" key="4">
    <source>
        <dbReference type="ARBA" id="ARBA00022833"/>
    </source>
</evidence>
<dbReference type="PANTHER" id="PTHR11271">
    <property type="entry name" value="GUANINE DEAMINASE"/>
    <property type="match status" value="1"/>
</dbReference>
<dbReference type="GO" id="GO:0005829">
    <property type="term" value="C:cytosol"/>
    <property type="evidence" value="ECO:0007669"/>
    <property type="project" value="TreeGrafter"/>
</dbReference>
<feature type="domain" description="Amidohydrolase-related" evidence="5">
    <location>
        <begin position="47"/>
        <end position="431"/>
    </location>
</feature>
<keyword evidence="4" id="KW-0862">Zinc</keyword>
<name>A0A1I0R7F6_9BACT</name>
<reference evidence="7" key="1">
    <citation type="submission" date="2016-10" db="EMBL/GenBank/DDBJ databases">
        <authorList>
            <person name="Varghese N."/>
            <person name="Submissions S."/>
        </authorList>
    </citation>
    <scope>NUCLEOTIDE SEQUENCE [LARGE SCALE GENOMIC DNA]</scope>
    <source>
        <strain evidence="7">CGMCC 1.12402</strain>
    </source>
</reference>
<dbReference type="NCBIfam" id="TIGR02022">
    <property type="entry name" value="hutF"/>
    <property type="match status" value="1"/>
</dbReference>
<keyword evidence="3" id="KW-0378">Hydrolase</keyword>
<dbReference type="OrthoDB" id="9807210at2"/>
<dbReference type="Gene3D" id="3.20.20.140">
    <property type="entry name" value="Metal-dependent hydrolases"/>
    <property type="match status" value="1"/>
</dbReference>
<dbReference type="InterPro" id="IPR010252">
    <property type="entry name" value="HutF"/>
</dbReference>
<accession>A0A1I0R7F6</accession>
<dbReference type="InterPro" id="IPR006680">
    <property type="entry name" value="Amidohydro-rel"/>
</dbReference>
<dbReference type="AlphaFoldDB" id="A0A1I0R7F6"/>
<evidence type="ECO:0000259" key="5">
    <source>
        <dbReference type="Pfam" id="PF01979"/>
    </source>
</evidence>
<dbReference type="RefSeq" id="WP_090259682.1">
    <property type="nucleotide sequence ID" value="NZ_FOIR01000003.1"/>
</dbReference>
<dbReference type="SUPFAM" id="SSF51556">
    <property type="entry name" value="Metallo-dependent hydrolases"/>
    <property type="match status" value="1"/>
</dbReference>
<dbReference type="GO" id="GO:0019239">
    <property type="term" value="F:deaminase activity"/>
    <property type="evidence" value="ECO:0007669"/>
    <property type="project" value="TreeGrafter"/>
</dbReference>
<dbReference type="STRING" id="1267423.SAMN05216290_3176"/>
<evidence type="ECO:0000313" key="7">
    <source>
        <dbReference type="Proteomes" id="UP000199437"/>
    </source>
</evidence>
<evidence type="ECO:0000256" key="1">
    <source>
        <dbReference type="ARBA" id="ARBA00001947"/>
    </source>
</evidence>
<dbReference type="GO" id="GO:0046872">
    <property type="term" value="F:metal ion binding"/>
    <property type="evidence" value="ECO:0007669"/>
    <property type="project" value="UniProtKB-KW"/>
</dbReference>
<dbReference type="GeneID" id="99987854"/>
<dbReference type="Proteomes" id="UP000199437">
    <property type="component" value="Unassembled WGS sequence"/>
</dbReference>
<organism evidence="6 7">
    <name type="scientific">Roseivirga pacifica</name>
    <dbReference type="NCBI Taxonomy" id="1267423"/>
    <lineage>
        <taxon>Bacteria</taxon>
        <taxon>Pseudomonadati</taxon>
        <taxon>Bacteroidota</taxon>
        <taxon>Cytophagia</taxon>
        <taxon>Cytophagales</taxon>
        <taxon>Roseivirgaceae</taxon>
        <taxon>Roseivirga</taxon>
    </lineage>
</organism>
<gene>
    <name evidence="6" type="ORF">SAMN05216290_3176</name>
</gene>